<dbReference type="InterPro" id="IPR022742">
    <property type="entry name" value="Hydrolase_4"/>
</dbReference>
<dbReference type="RefSeq" id="WP_075614177.1">
    <property type="nucleotide sequence ID" value="NZ_JACIED010000003.1"/>
</dbReference>
<dbReference type="InterPro" id="IPR051044">
    <property type="entry name" value="MAG_DAG_Lipase"/>
</dbReference>
<accession>A0A1Q9A6U8</accession>
<feature type="domain" description="Serine aminopeptidase S33" evidence="2">
    <location>
        <begin position="18"/>
        <end position="250"/>
    </location>
</feature>
<dbReference type="EC" id="3.1.1.1" evidence="3"/>
<dbReference type="Proteomes" id="UP000544107">
    <property type="component" value="Unassembled WGS sequence"/>
</dbReference>
<evidence type="ECO:0000313" key="3">
    <source>
        <dbReference type="EMBL" id="MBB4008565.1"/>
    </source>
</evidence>
<sequence>MTSDTLSFYQEGSNGCGVLLVHGLTGAPAEMRLVARQLNRRGYSVYAPLLAGHGKDEAALRRTRWQDWLDSVEEAGQVLASRVDAAFAAGICAGGKLALMAADRQPLSLRAAALYSPCFHYDGWDIPRHYSFMARNIRWLSKIPFLDRLRFHETHAMGIKDERLRSKIAAMSNDGMLESFPGRGLVEMDKLGRVLKARLPQMQTPTLIVHSLEDDVSSPSHAQYISSHLSGPRELHWLRDSYHMIHMDRQHRHVADLTADFFEAHNVSNRS</sequence>
<reference evidence="4 5" key="1">
    <citation type="submission" date="2016-09" db="EMBL/GenBank/DDBJ databases">
        <title>Rhizobium oryziradicis sp. nov., isolated from the root of rice.</title>
        <authorList>
            <person name="Zhao J."/>
            <person name="Zhang X."/>
        </authorList>
    </citation>
    <scope>NUCLEOTIDE SEQUENCE [LARGE SCALE GENOMIC DNA]</scope>
    <source>
        <strain evidence="4 5">14971</strain>
    </source>
</reference>
<evidence type="ECO:0000313" key="5">
    <source>
        <dbReference type="Proteomes" id="UP000185598"/>
    </source>
</evidence>
<dbReference type="EMBL" id="MKIN01000021">
    <property type="protein sequence ID" value="OLP50285.1"/>
    <property type="molecule type" value="Genomic_DNA"/>
</dbReference>
<dbReference type="EMBL" id="JACIED010000003">
    <property type="protein sequence ID" value="MBB4008565.1"/>
    <property type="molecule type" value="Genomic_DNA"/>
</dbReference>
<proteinExistence type="predicted"/>
<dbReference type="OrthoDB" id="8476759at2"/>
<keyword evidence="3" id="KW-0378">Hydrolase</keyword>
<dbReference type="PIRSF" id="PIRSF017388">
    <property type="entry name" value="Esterase_lipase"/>
    <property type="match status" value="1"/>
</dbReference>
<name>A0A1Q9A6U8_9HYPH</name>
<evidence type="ECO:0000256" key="1">
    <source>
        <dbReference type="PIRSR" id="PIRSR017388-3"/>
    </source>
</evidence>
<dbReference type="STRING" id="887144.BJF91_13295"/>
<gene>
    <name evidence="4" type="ORF">BJF91_13295</name>
    <name evidence="3" type="ORF">GGQ71_002845</name>
</gene>
<dbReference type="Gene3D" id="3.40.50.1820">
    <property type="entry name" value="alpha/beta hydrolase"/>
    <property type="match status" value="1"/>
</dbReference>
<evidence type="ECO:0000259" key="2">
    <source>
        <dbReference type="Pfam" id="PF12146"/>
    </source>
</evidence>
<evidence type="ECO:0000313" key="6">
    <source>
        <dbReference type="Proteomes" id="UP000544107"/>
    </source>
</evidence>
<feature type="site" description="Important for substrate specificity" evidence="1">
    <location>
        <position position="159"/>
    </location>
</feature>
<dbReference type="InterPro" id="IPR029058">
    <property type="entry name" value="AB_hydrolase_fold"/>
</dbReference>
<dbReference type="AlphaFoldDB" id="A0A1Q9A6U8"/>
<dbReference type="InterPro" id="IPR012354">
    <property type="entry name" value="Esterase_lipase"/>
</dbReference>
<evidence type="ECO:0000313" key="4">
    <source>
        <dbReference type="EMBL" id="OLP50285.1"/>
    </source>
</evidence>
<protein>
    <submittedName>
        <fullName evidence="4">Carboxylesterase</fullName>
        <ecNumber evidence="3">3.1.1.1</ecNumber>
    </submittedName>
</protein>
<dbReference type="PANTHER" id="PTHR11614">
    <property type="entry name" value="PHOSPHOLIPASE-RELATED"/>
    <property type="match status" value="1"/>
</dbReference>
<reference evidence="3 6" key="2">
    <citation type="submission" date="2020-08" db="EMBL/GenBank/DDBJ databases">
        <title>Genomic Encyclopedia of Type Strains, Phase IV (KMG-IV): sequencing the most valuable type-strain genomes for metagenomic binning, comparative biology and taxonomic classification.</title>
        <authorList>
            <person name="Goeker M."/>
        </authorList>
    </citation>
    <scope>NUCLEOTIDE SEQUENCE [LARGE SCALE GENOMIC DNA]</scope>
    <source>
        <strain evidence="3 6">DSM 100021</strain>
    </source>
</reference>
<keyword evidence="5" id="KW-1185">Reference proteome</keyword>
<dbReference type="Pfam" id="PF12146">
    <property type="entry name" value="Hydrolase_4"/>
    <property type="match status" value="1"/>
</dbReference>
<dbReference type="GO" id="GO:0106435">
    <property type="term" value="F:carboxylesterase activity"/>
    <property type="evidence" value="ECO:0007669"/>
    <property type="project" value="UniProtKB-EC"/>
</dbReference>
<dbReference type="Proteomes" id="UP000185598">
    <property type="component" value="Unassembled WGS sequence"/>
</dbReference>
<dbReference type="SUPFAM" id="SSF53474">
    <property type="entry name" value="alpha/beta-Hydrolases"/>
    <property type="match status" value="1"/>
</dbReference>
<comment type="caution">
    <text evidence="4">The sequence shown here is derived from an EMBL/GenBank/DDBJ whole genome shotgun (WGS) entry which is preliminary data.</text>
</comment>
<organism evidence="4 5">
    <name type="scientific">Allorhizobium taibaishanense</name>
    <dbReference type="NCBI Taxonomy" id="887144"/>
    <lineage>
        <taxon>Bacteria</taxon>
        <taxon>Pseudomonadati</taxon>
        <taxon>Pseudomonadota</taxon>
        <taxon>Alphaproteobacteria</taxon>
        <taxon>Hyphomicrobiales</taxon>
        <taxon>Rhizobiaceae</taxon>
        <taxon>Rhizobium/Agrobacterium group</taxon>
        <taxon>Allorhizobium</taxon>
    </lineage>
</organism>